<comment type="caution">
    <text evidence="1">The sequence shown here is derived from an EMBL/GenBank/DDBJ whole genome shotgun (WGS) entry which is preliminary data.</text>
</comment>
<protein>
    <submittedName>
        <fullName evidence="1">Uncharacterized protein</fullName>
    </submittedName>
</protein>
<sequence>MDRINKFLNKRPKKNVKVLRFRDKKYKITKNDLKKVRSFMCSKNIAHIPVNSYSKADIDNDFIVNKPDRIKNVYNNDTGRFLSKNKTIEFKSRIDKNLIVDIFPNEGINELYEYKQEWIYQIKESYKGEVEDLKLTNADEILKFGKKYVTPKEKSISVFEITEQKSLCQNYELTHVYNWILIENDKNLFKIKENNEVCYIDIKYNHKNIINHNLNSKFNIKSIIGNYESLKDRKVILFDLSENFDAFLLENNLIEVFNRESKELIKKYKVKKDLIRNIKLKENETDYILIVSTSNGIIKFDSKLNNEYNYLGYVISLDIQDENIFTVNNLNRLVSLNINSNKSISVMSSEIGLMIKVYKDLTRYLIAVMYSSEVVLYVQNFNSSEIMPCYTIAGNFTYITWDEKVPLLYVSDNYKTYLYT</sequence>
<accession>A0A1X0QLK9</accession>
<organism evidence="1 2">
    <name type="scientific">Hepatospora eriocheir</name>
    <dbReference type="NCBI Taxonomy" id="1081669"/>
    <lineage>
        <taxon>Eukaryota</taxon>
        <taxon>Fungi</taxon>
        <taxon>Fungi incertae sedis</taxon>
        <taxon>Microsporidia</taxon>
        <taxon>Hepatosporidae</taxon>
        <taxon>Hepatospora</taxon>
    </lineage>
</organism>
<proteinExistence type="predicted"/>
<evidence type="ECO:0000313" key="1">
    <source>
        <dbReference type="EMBL" id="ORE00660.1"/>
    </source>
</evidence>
<dbReference type="VEuPathDB" id="MicrosporidiaDB:A0H76_6"/>
<dbReference type="VEuPathDB" id="MicrosporidiaDB:HERIO_747"/>
<dbReference type="Proteomes" id="UP000192501">
    <property type="component" value="Unassembled WGS sequence"/>
</dbReference>
<gene>
    <name evidence="1" type="ORF">A0H76_6</name>
</gene>
<name>A0A1X0QLK9_9MICR</name>
<dbReference type="AlphaFoldDB" id="A0A1X0QLK9"/>
<dbReference type="VEuPathDB" id="MicrosporidiaDB:HERIO_745"/>
<reference evidence="1 2" key="1">
    <citation type="journal article" date="2017" name="Environ. Microbiol.">
        <title>Decay of the glycolytic pathway and adaptation to intranuclear parasitism within Enterocytozoonidae microsporidia.</title>
        <authorList>
            <person name="Wiredu Boakye D."/>
            <person name="Jaroenlak P."/>
            <person name="Prachumwat A."/>
            <person name="Williams T.A."/>
            <person name="Bateman K.S."/>
            <person name="Itsathitphaisarn O."/>
            <person name="Sritunyalucksana K."/>
            <person name="Paszkiewicz K.H."/>
            <person name="Moore K.A."/>
            <person name="Stentiford G.D."/>
            <person name="Williams B.A."/>
        </authorList>
    </citation>
    <scope>NUCLEOTIDE SEQUENCE [LARGE SCALE GENOMIC DNA]</scope>
    <source>
        <strain evidence="2">canceri</strain>
    </source>
</reference>
<evidence type="ECO:0000313" key="2">
    <source>
        <dbReference type="Proteomes" id="UP000192501"/>
    </source>
</evidence>
<dbReference type="EMBL" id="LTAI01000001">
    <property type="protein sequence ID" value="ORE00660.1"/>
    <property type="molecule type" value="Genomic_DNA"/>
</dbReference>